<dbReference type="InterPro" id="IPR043129">
    <property type="entry name" value="ATPase_NBD"/>
</dbReference>
<dbReference type="EC" id="2.7.1.-" evidence="1"/>
<protein>
    <recommendedName>
        <fullName evidence="1">Phosphotransferase</fullName>
        <ecNumber evidence="1">2.7.1.-</ecNumber>
    </recommendedName>
</protein>
<reference evidence="3 4" key="1">
    <citation type="submission" date="2024-05" db="EMBL/GenBank/DDBJ databases">
        <title>Long read based assembly of the Candida bracarensis genome reveals expanded adhesin content.</title>
        <authorList>
            <person name="Marcet-Houben M."/>
            <person name="Ksiezopolska E."/>
            <person name="Gabaldon T."/>
        </authorList>
    </citation>
    <scope>NUCLEOTIDE SEQUENCE [LARGE SCALE GENOMIC DNA]</scope>
    <source>
        <strain evidence="3 4">CBM6</strain>
    </source>
</reference>
<dbReference type="InterPro" id="IPR022673">
    <property type="entry name" value="Hexokinase_C"/>
</dbReference>
<sequence>MKSDDEAIASIIHEYLISDATLCKICKYFSQNMEVLQFQNNFGSGTEAGDVVLAYLQKPYFKITLVRINFEGSHVLQQQCTMFTSQQFRSERWLAERMCCVTLKFLRCHLPHLYDSGFTLPLVVQDYPYRFRELGILYENELRTAGIHDVCIKRTTEALAVLNFTSYFLNYSKKMNRTHLLASCYIGDTYSNFIKTNPMRAGLLECPYWNEVVQKTSFDSTVLDRFDRLITADFIAENVRNVLVTMHKKGLLLTKYKGFSTLPESLQSHFQLNIDTLAHIVIDDGPQLSIAKLVISQEWQLETTVEERRIIQKIIKAITNRSATLAAVPLIATVMNLIKERKSSRYGQGFVSVGCNGNLIETFPGYQEEFIKALVRSPLGPEIAKKVAINIHTEAVEIGTACLVYQ</sequence>
<dbReference type="Gene3D" id="3.40.367.20">
    <property type="match status" value="1"/>
</dbReference>
<accession>A0ABR4NZ30</accession>
<evidence type="ECO:0000259" key="2">
    <source>
        <dbReference type="Pfam" id="PF03727"/>
    </source>
</evidence>
<comment type="caution">
    <text evidence="3">The sequence shown here is derived from an EMBL/GenBank/DDBJ whole genome shotgun (WGS) entry which is preliminary data.</text>
</comment>
<evidence type="ECO:0000313" key="4">
    <source>
        <dbReference type="Proteomes" id="UP001623330"/>
    </source>
</evidence>
<keyword evidence="1" id="KW-0808">Transferase</keyword>
<gene>
    <name evidence="3" type="ORF">RNJ44_03017</name>
</gene>
<dbReference type="PANTHER" id="PTHR19443">
    <property type="entry name" value="HEXOKINASE"/>
    <property type="match status" value="1"/>
</dbReference>
<evidence type="ECO:0000256" key="1">
    <source>
        <dbReference type="RuleBase" id="RU362007"/>
    </source>
</evidence>
<dbReference type="EMBL" id="JBEVYD010000003">
    <property type="protein sequence ID" value="KAL3234255.1"/>
    <property type="molecule type" value="Genomic_DNA"/>
</dbReference>
<name>A0ABR4NZ30_9SACH</name>
<keyword evidence="1" id="KW-0067">ATP-binding</keyword>
<dbReference type="SUPFAM" id="SSF53067">
    <property type="entry name" value="Actin-like ATPase domain"/>
    <property type="match status" value="1"/>
</dbReference>
<dbReference type="InterPro" id="IPR001312">
    <property type="entry name" value="Hexokinase"/>
</dbReference>
<dbReference type="PANTHER" id="PTHR19443:SF30">
    <property type="entry name" value="GLUCOKINASE-1-RELATED"/>
    <property type="match status" value="1"/>
</dbReference>
<comment type="similarity">
    <text evidence="1">Belongs to the hexokinase family.</text>
</comment>
<dbReference type="Proteomes" id="UP001623330">
    <property type="component" value="Unassembled WGS sequence"/>
</dbReference>
<evidence type="ECO:0000313" key="3">
    <source>
        <dbReference type="EMBL" id="KAL3234255.1"/>
    </source>
</evidence>
<keyword evidence="1" id="KW-0547">Nucleotide-binding</keyword>
<keyword evidence="1" id="KW-0418">Kinase</keyword>
<dbReference type="PRINTS" id="PR00475">
    <property type="entry name" value="HEXOKINASE"/>
</dbReference>
<feature type="domain" description="Hexokinase C-terminal" evidence="2">
    <location>
        <begin position="225"/>
        <end position="404"/>
    </location>
</feature>
<organism evidence="3 4">
    <name type="scientific">Nakaseomyces bracarensis</name>
    <dbReference type="NCBI Taxonomy" id="273131"/>
    <lineage>
        <taxon>Eukaryota</taxon>
        <taxon>Fungi</taxon>
        <taxon>Dikarya</taxon>
        <taxon>Ascomycota</taxon>
        <taxon>Saccharomycotina</taxon>
        <taxon>Saccharomycetes</taxon>
        <taxon>Saccharomycetales</taxon>
        <taxon>Saccharomycetaceae</taxon>
        <taxon>Nakaseomyces</taxon>
    </lineage>
</organism>
<dbReference type="Pfam" id="PF03727">
    <property type="entry name" value="Hexokinase_2"/>
    <property type="match status" value="1"/>
</dbReference>
<keyword evidence="1" id="KW-0324">Glycolysis</keyword>
<dbReference type="PROSITE" id="PS51748">
    <property type="entry name" value="HEXOKINASE_2"/>
    <property type="match status" value="1"/>
</dbReference>
<keyword evidence="4" id="KW-1185">Reference proteome</keyword>
<proteinExistence type="inferred from homology"/>